<evidence type="ECO:0000256" key="1">
    <source>
        <dbReference type="SAM" id="MobiDB-lite"/>
    </source>
</evidence>
<accession>A0A0H5REC8</accession>
<organism evidence="2">
    <name type="scientific">Spongospora subterranea</name>
    <dbReference type="NCBI Taxonomy" id="70186"/>
    <lineage>
        <taxon>Eukaryota</taxon>
        <taxon>Sar</taxon>
        <taxon>Rhizaria</taxon>
        <taxon>Endomyxa</taxon>
        <taxon>Phytomyxea</taxon>
        <taxon>Plasmodiophorida</taxon>
        <taxon>Plasmodiophoridae</taxon>
        <taxon>Spongospora</taxon>
    </lineage>
</organism>
<dbReference type="EMBL" id="HACM01011674">
    <property type="protein sequence ID" value="CRZ12116.1"/>
    <property type="molecule type" value="Transcribed_RNA"/>
</dbReference>
<proteinExistence type="predicted"/>
<feature type="region of interest" description="Disordered" evidence="1">
    <location>
        <begin position="1"/>
        <end position="36"/>
    </location>
</feature>
<protein>
    <submittedName>
        <fullName evidence="2">Uncharacterized protein</fullName>
    </submittedName>
</protein>
<dbReference type="AlphaFoldDB" id="A0A0H5REC8"/>
<sequence>MQDVKTLMQRVRISKPRRIPSLSKRPSETKDRPVIPWKLNGSYSNLDHSASSVSNNAQVKSLCRQDGNSSEGESGLNIAAVMEKVRQANEHQQIRTIPTKDRMPPSVFACNRGIFNQTFVQILREEQEESLIDSQAYIDFTVVLQSFTRAMGSSAPEQLISPAE</sequence>
<name>A0A0H5REC8_9EUKA</name>
<reference evidence="2" key="1">
    <citation type="submission" date="2015-04" db="EMBL/GenBank/DDBJ databases">
        <title>The genome sequence of the plant pathogenic Rhizarian Plasmodiophora brassicae reveals insights in its biotrophic life cycle and the origin of chitin synthesis.</title>
        <authorList>
            <person name="Schwelm A."/>
            <person name="Fogelqvist J."/>
            <person name="Knaust A."/>
            <person name="Julke S."/>
            <person name="Lilja T."/>
            <person name="Dhandapani V."/>
            <person name="Bonilla-Rosso G."/>
            <person name="Karlsson M."/>
            <person name="Shevchenko A."/>
            <person name="Choi S.R."/>
            <person name="Kim H.G."/>
            <person name="Park J.Y."/>
            <person name="Lim Y.P."/>
            <person name="Ludwig-Muller J."/>
            <person name="Dixelius C."/>
        </authorList>
    </citation>
    <scope>NUCLEOTIDE SEQUENCE</scope>
    <source>
        <tissue evidence="2">Potato root galls</tissue>
    </source>
</reference>
<evidence type="ECO:0000313" key="2">
    <source>
        <dbReference type="EMBL" id="CRZ12116.1"/>
    </source>
</evidence>